<dbReference type="eggNOG" id="arCOG01261">
    <property type="taxonomic scope" value="Archaea"/>
</dbReference>
<dbReference type="RefSeq" id="WP_012185583.1">
    <property type="nucleotide sequence ID" value="NC_009954.1"/>
</dbReference>
<dbReference type="PANTHER" id="PTHR43639:SF1">
    <property type="entry name" value="SHORT-CHAIN DEHYDROGENASE_REDUCTASE FAMILY PROTEIN"/>
    <property type="match status" value="1"/>
</dbReference>
<comment type="similarity">
    <text evidence="1">Belongs to the short-chain dehydrogenases/reductases (SDR) family.</text>
</comment>
<organism evidence="3 4">
    <name type="scientific">Caldivirga maquilingensis (strain ATCC 700844 / DSM 13496 / JCM 10307 / IC-167)</name>
    <dbReference type="NCBI Taxonomy" id="397948"/>
    <lineage>
        <taxon>Archaea</taxon>
        <taxon>Thermoproteota</taxon>
        <taxon>Thermoprotei</taxon>
        <taxon>Thermoproteales</taxon>
        <taxon>Thermoproteaceae</taxon>
        <taxon>Caldivirga</taxon>
    </lineage>
</organism>
<dbReference type="GeneID" id="5709549"/>
<gene>
    <name evidence="3" type="ordered locus">Cmaq_0518</name>
</gene>
<dbReference type="HOGENOM" id="CLU_010194_1_3_2"/>
<dbReference type="PRINTS" id="PR00080">
    <property type="entry name" value="SDRFAMILY"/>
</dbReference>
<reference evidence="3 4" key="1">
    <citation type="submission" date="2007-10" db="EMBL/GenBank/DDBJ databases">
        <title>Complete sequence of Caldivirga maquilingensis IC-167.</title>
        <authorList>
            <consortium name="US DOE Joint Genome Institute"/>
            <person name="Copeland A."/>
            <person name="Lucas S."/>
            <person name="Lapidus A."/>
            <person name="Barry K."/>
            <person name="Glavina del Rio T."/>
            <person name="Dalin E."/>
            <person name="Tice H."/>
            <person name="Pitluck S."/>
            <person name="Saunders E."/>
            <person name="Brettin T."/>
            <person name="Bruce D."/>
            <person name="Detter J.C."/>
            <person name="Han C."/>
            <person name="Schmutz J."/>
            <person name="Larimer F."/>
            <person name="Land M."/>
            <person name="Hauser L."/>
            <person name="Kyrpides N."/>
            <person name="Ivanova N."/>
            <person name="Biddle J.F."/>
            <person name="Zhang Z."/>
            <person name="Fitz-Gibbon S.T."/>
            <person name="Lowe T.M."/>
            <person name="Saltikov C."/>
            <person name="House C.H."/>
            <person name="Richardson P."/>
        </authorList>
    </citation>
    <scope>NUCLEOTIDE SEQUENCE [LARGE SCALE GENOMIC DNA]</scope>
    <source>
        <strain evidence="4">ATCC 700844 / DSM 13496 / JCM 10307 / IC-167</strain>
    </source>
</reference>
<keyword evidence="2" id="KW-0560">Oxidoreductase</keyword>
<dbReference type="EMBL" id="CP000852">
    <property type="protein sequence ID" value="ABW01363.1"/>
    <property type="molecule type" value="Genomic_DNA"/>
</dbReference>
<evidence type="ECO:0000313" key="3">
    <source>
        <dbReference type="EMBL" id="ABW01363.1"/>
    </source>
</evidence>
<keyword evidence="4" id="KW-1185">Reference proteome</keyword>
<accession>A8MC57</accession>
<proteinExistence type="inferred from homology"/>
<dbReference type="InterPro" id="IPR036291">
    <property type="entry name" value="NAD(P)-bd_dom_sf"/>
</dbReference>
<evidence type="ECO:0000256" key="2">
    <source>
        <dbReference type="ARBA" id="ARBA00023002"/>
    </source>
</evidence>
<protein>
    <submittedName>
        <fullName evidence="3">Short-chain dehydrogenase/reductase SDR</fullName>
    </submittedName>
</protein>
<evidence type="ECO:0000256" key="1">
    <source>
        <dbReference type="ARBA" id="ARBA00006484"/>
    </source>
</evidence>
<dbReference type="SUPFAM" id="SSF51735">
    <property type="entry name" value="NAD(P)-binding Rossmann-fold domains"/>
    <property type="match status" value="1"/>
</dbReference>
<dbReference type="KEGG" id="cma:Cmaq_0518"/>
<dbReference type="Proteomes" id="UP000001137">
    <property type="component" value="Chromosome"/>
</dbReference>
<dbReference type="PRINTS" id="PR00081">
    <property type="entry name" value="GDHRDH"/>
</dbReference>
<dbReference type="PANTHER" id="PTHR43639">
    <property type="entry name" value="OXIDOREDUCTASE, SHORT-CHAIN DEHYDROGENASE/REDUCTASE FAMILY (AFU_ORTHOLOGUE AFUA_5G02870)"/>
    <property type="match status" value="1"/>
</dbReference>
<dbReference type="GO" id="GO:0016491">
    <property type="term" value="F:oxidoreductase activity"/>
    <property type="evidence" value="ECO:0007669"/>
    <property type="project" value="UniProtKB-KW"/>
</dbReference>
<name>A8MC57_CALMQ</name>
<dbReference type="InterPro" id="IPR002347">
    <property type="entry name" value="SDR_fam"/>
</dbReference>
<dbReference type="STRING" id="397948.Cmaq_0518"/>
<evidence type="ECO:0000313" key="4">
    <source>
        <dbReference type="Proteomes" id="UP000001137"/>
    </source>
</evidence>
<sequence length="248" mass="27325">MVDSIKGKTALVTGGSSRIGRVICNYLAREGVNVVVHYNSSMEEALKVKEEINGLGVESWIIKADLSKPSEVNELINESFKQAGEVNFLINNASVFPKIGLSDLSISDLNRIMQVNAWAPLMLTLRFASMVNEGKVVNVLDSIVDGYNFERYAYYLSKIMLNAVTRSLALKLAPRITVNAVAPGIILPAKDENTERIEAMVNQVPLRRRGSPDDVAHAVVFLLKSSYVTGQVIYVDGGEHLKPRVVYE</sequence>
<dbReference type="OrthoDB" id="10157at2157"/>
<dbReference type="Pfam" id="PF13561">
    <property type="entry name" value="adh_short_C2"/>
    <property type="match status" value="1"/>
</dbReference>
<dbReference type="AlphaFoldDB" id="A8MC57"/>
<dbReference type="Gene3D" id="3.40.50.720">
    <property type="entry name" value="NAD(P)-binding Rossmann-like Domain"/>
    <property type="match status" value="1"/>
</dbReference>